<proteinExistence type="predicted"/>
<dbReference type="EMBL" id="JAXOVW010000358">
    <property type="protein sequence ID" value="MDZ5610898.1"/>
    <property type="molecule type" value="Genomic_DNA"/>
</dbReference>
<comment type="caution">
    <text evidence="1">The sequence shown here is derived from an EMBL/GenBank/DDBJ whole genome shotgun (WGS) entry which is preliminary data.</text>
</comment>
<organism evidence="1 2">
    <name type="scientific">Bacillus bingmayongensis</name>
    <dbReference type="NCBI Taxonomy" id="1150157"/>
    <lineage>
        <taxon>Bacteria</taxon>
        <taxon>Bacillati</taxon>
        <taxon>Bacillota</taxon>
        <taxon>Bacilli</taxon>
        <taxon>Bacillales</taxon>
        <taxon>Bacillaceae</taxon>
        <taxon>Bacillus</taxon>
    </lineage>
</organism>
<name>A0ABU5K573_9BACI</name>
<dbReference type="Pfam" id="PF16934">
    <property type="entry name" value="Mersacidin"/>
    <property type="match status" value="1"/>
</dbReference>
<accession>A0ABU5K573</accession>
<evidence type="ECO:0000313" key="2">
    <source>
        <dbReference type="Proteomes" id="UP001291930"/>
    </source>
</evidence>
<protein>
    <submittedName>
        <fullName evidence="1">Mersacidin family lantibiotic</fullName>
    </submittedName>
</protein>
<dbReference type="NCBIfam" id="TIGR03893">
    <property type="entry name" value="lant_SP_1948"/>
    <property type="match status" value="1"/>
</dbReference>
<reference evidence="2" key="1">
    <citation type="submission" date="2023-11" db="EMBL/GenBank/DDBJ databases">
        <title>Genome Sequence of Bacillus pseudomycoides stain BUPM19.</title>
        <authorList>
            <person name="Farhat A."/>
        </authorList>
    </citation>
    <scope>NUCLEOTIDE SEQUENCE [LARGE SCALE GENOMIC DNA]</scope>
    <source>
        <strain evidence="2">BUPM19</strain>
    </source>
</reference>
<evidence type="ECO:0000313" key="1">
    <source>
        <dbReference type="EMBL" id="MDZ5610898.1"/>
    </source>
</evidence>
<gene>
    <name evidence="1" type="ORF">U2I54_29185</name>
</gene>
<feature type="non-terminal residue" evidence="1">
    <location>
        <position position="40"/>
    </location>
</feature>
<dbReference type="Proteomes" id="UP001291930">
    <property type="component" value="Unassembled WGS sequence"/>
</dbReference>
<dbReference type="InterPro" id="IPR027632">
    <property type="entry name" value="Lant_2_A2"/>
</dbReference>
<keyword evidence="2" id="KW-1185">Reference proteome</keyword>
<sequence>MEEFMMKEMTNYAGPTFEELTGEEMQAIQGSGDVQAETTP</sequence>